<accession>A0ACB5TSZ2</accession>
<name>A0ACB5TSZ2_AMBMO</name>
<proteinExistence type="predicted"/>
<keyword evidence="2" id="KW-1185">Reference proteome</keyword>
<sequence length="98" mass="11448">MSFSDPNDYGLMDANKRDSMNMTQISYILLDGIPAHFYSFRLTSFSKHTVMIDDLKGESIESMKKKLNMELWKSEWVQMSHFEGDEGSILEFLHTLFL</sequence>
<protein>
    <submittedName>
        <fullName evidence="1">Unnamed protein product</fullName>
    </submittedName>
</protein>
<dbReference type="EMBL" id="BSXS01008893">
    <property type="protein sequence ID" value="GME93995.1"/>
    <property type="molecule type" value="Genomic_DNA"/>
</dbReference>
<reference evidence="1" key="1">
    <citation type="submission" date="2023-04" db="EMBL/GenBank/DDBJ databases">
        <title>Ambrosiozyma monospora NBRC 10751.</title>
        <authorList>
            <person name="Ichikawa N."/>
            <person name="Sato H."/>
            <person name="Tonouchi N."/>
        </authorList>
    </citation>
    <scope>NUCLEOTIDE SEQUENCE</scope>
    <source>
        <strain evidence="1">NBRC 10751</strain>
    </source>
</reference>
<organism evidence="1 2">
    <name type="scientific">Ambrosiozyma monospora</name>
    <name type="common">Yeast</name>
    <name type="synonym">Endomycopsis monosporus</name>
    <dbReference type="NCBI Taxonomy" id="43982"/>
    <lineage>
        <taxon>Eukaryota</taxon>
        <taxon>Fungi</taxon>
        <taxon>Dikarya</taxon>
        <taxon>Ascomycota</taxon>
        <taxon>Saccharomycotina</taxon>
        <taxon>Pichiomycetes</taxon>
        <taxon>Pichiales</taxon>
        <taxon>Pichiaceae</taxon>
        <taxon>Ambrosiozyma</taxon>
    </lineage>
</organism>
<dbReference type="Proteomes" id="UP001165064">
    <property type="component" value="Unassembled WGS sequence"/>
</dbReference>
<evidence type="ECO:0000313" key="2">
    <source>
        <dbReference type="Proteomes" id="UP001165064"/>
    </source>
</evidence>
<comment type="caution">
    <text evidence="1">The sequence shown here is derived from an EMBL/GenBank/DDBJ whole genome shotgun (WGS) entry which is preliminary data.</text>
</comment>
<gene>
    <name evidence="1" type="ORF">Amon02_000946300</name>
</gene>
<evidence type="ECO:0000313" key="1">
    <source>
        <dbReference type="EMBL" id="GME93995.1"/>
    </source>
</evidence>